<dbReference type="EMBL" id="LWCA01000496">
    <property type="protein sequence ID" value="OAF68195.1"/>
    <property type="molecule type" value="Genomic_DNA"/>
</dbReference>
<evidence type="ECO:0000313" key="1">
    <source>
        <dbReference type="EMBL" id="OAF68195.1"/>
    </source>
</evidence>
<proteinExistence type="predicted"/>
<reference evidence="1 2" key="1">
    <citation type="submission" date="2016-04" db="EMBL/GenBank/DDBJ databases">
        <title>The genome of Intoshia linei affirms orthonectids as highly simplified spiralians.</title>
        <authorList>
            <person name="Mikhailov K.V."/>
            <person name="Slusarev G.S."/>
            <person name="Nikitin M.A."/>
            <person name="Logacheva M.D."/>
            <person name="Penin A."/>
            <person name="Aleoshin V."/>
            <person name="Panchin Y.V."/>
        </authorList>
    </citation>
    <scope>NUCLEOTIDE SEQUENCE [LARGE SCALE GENOMIC DNA]</scope>
    <source>
        <strain evidence="1">Intl2013</strain>
        <tissue evidence="1">Whole animal</tissue>
    </source>
</reference>
<gene>
    <name evidence="1" type="ORF">A3Q56_04073</name>
</gene>
<dbReference type="Proteomes" id="UP000078046">
    <property type="component" value="Unassembled WGS sequence"/>
</dbReference>
<evidence type="ECO:0000313" key="2">
    <source>
        <dbReference type="Proteomes" id="UP000078046"/>
    </source>
</evidence>
<dbReference type="AlphaFoldDB" id="A0A177B1P4"/>
<accession>A0A177B1P4</accession>
<name>A0A177B1P4_9BILA</name>
<comment type="caution">
    <text evidence="1">The sequence shown here is derived from an EMBL/GenBank/DDBJ whole genome shotgun (WGS) entry which is preliminary data.</text>
</comment>
<organism evidence="1 2">
    <name type="scientific">Intoshia linei</name>
    <dbReference type="NCBI Taxonomy" id="1819745"/>
    <lineage>
        <taxon>Eukaryota</taxon>
        <taxon>Metazoa</taxon>
        <taxon>Spiralia</taxon>
        <taxon>Lophotrochozoa</taxon>
        <taxon>Mesozoa</taxon>
        <taxon>Orthonectida</taxon>
        <taxon>Rhopaluridae</taxon>
        <taxon>Intoshia</taxon>
    </lineage>
</organism>
<protein>
    <submittedName>
        <fullName evidence="1">Uncharacterized protein</fullName>
    </submittedName>
</protein>
<keyword evidence="2" id="KW-1185">Reference proteome</keyword>
<sequence length="67" mass="8242">MSLIKSVNSKNLSKIQINMEKKMKNEISIMRDIHLKHRRKQLIKLLQKDEEHYNKRLNCRGREIYYN</sequence>